<organism evidence="2 3">
    <name type="scientific">Sorghum bicolor</name>
    <name type="common">Sorghum</name>
    <name type="synonym">Sorghum vulgare</name>
    <dbReference type="NCBI Taxonomy" id="4558"/>
    <lineage>
        <taxon>Eukaryota</taxon>
        <taxon>Viridiplantae</taxon>
        <taxon>Streptophyta</taxon>
        <taxon>Embryophyta</taxon>
        <taxon>Tracheophyta</taxon>
        <taxon>Spermatophyta</taxon>
        <taxon>Magnoliopsida</taxon>
        <taxon>Liliopsida</taxon>
        <taxon>Poales</taxon>
        <taxon>Poaceae</taxon>
        <taxon>PACMAD clade</taxon>
        <taxon>Panicoideae</taxon>
        <taxon>Andropogonodae</taxon>
        <taxon>Andropogoneae</taxon>
        <taxon>Sorghinae</taxon>
        <taxon>Sorghum</taxon>
    </lineage>
</organism>
<evidence type="ECO:0000259" key="1">
    <source>
        <dbReference type="SMART" id="SM00256"/>
    </source>
</evidence>
<dbReference type="Proteomes" id="UP000807115">
    <property type="component" value="Chromosome 5"/>
</dbReference>
<dbReference type="PANTHER" id="PTHR31111:SF136">
    <property type="entry name" value="F-BOX ASSOCIATED DOMAIN-CONTAINING PROTEIN"/>
    <property type="match status" value="1"/>
</dbReference>
<proteinExistence type="predicted"/>
<comment type="caution">
    <text evidence="2">The sequence shown here is derived from an EMBL/GenBank/DDBJ whole genome shotgun (WGS) entry which is preliminary data.</text>
</comment>
<name>A0A921UH79_SORBI</name>
<evidence type="ECO:0000313" key="2">
    <source>
        <dbReference type="EMBL" id="KAG0530800.1"/>
    </source>
</evidence>
<reference evidence="2" key="1">
    <citation type="journal article" date="2019" name="BMC Genomics">
        <title>A new reference genome for Sorghum bicolor reveals high levels of sequence similarity between sweet and grain genotypes: implications for the genetics of sugar metabolism.</title>
        <authorList>
            <person name="Cooper E.A."/>
            <person name="Brenton Z.W."/>
            <person name="Flinn B.S."/>
            <person name="Jenkins J."/>
            <person name="Shu S."/>
            <person name="Flowers D."/>
            <person name="Luo F."/>
            <person name="Wang Y."/>
            <person name="Xia P."/>
            <person name="Barry K."/>
            <person name="Daum C."/>
            <person name="Lipzen A."/>
            <person name="Yoshinaga Y."/>
            <person name="Schmutz J."/>
            <person name="Saski C."/>
            <person name="Vermerris W."/>
            <person name="Kresovich S."/>
        </authorList>
    </citation>
    <scope>NUCLEOTIDE SEQUENCE</scope>
</reference>
<dbReference type="Pfam" id="PF00646">
    <property type="entry name" value="F-box"/>
    <property type="match status" value="1"/>
</dbReference>
<dbReference type="SUPFAM" id="SSF81383">
    <property type="entry name" value="F-box domain"/>
    <property type="match status" value="1"/>
</dbReference>
<gene>
    <name evidence="2" type="ORF">BDA96_05G218000</name>
</gene>
<reference evidence="2" key="2">
    <citation type="submission" date="2020-10" db="EMBL/GenBank/DDBJ databases">
        <authorList>
            <person name="Cooper E.A."/>
            <person name="Brenton Z.W."/>
            <person name="Flinn B.S."/>
            <person name="Jenkins J."/>
            <person name="Shu S."/>
            <person name="Flowers D."/>
            <person name="Luo F."/>
            <person name="Wang Y."/>
            <person name="Xia P."/>
            <person name="Barry K."/>
            <person name="Daum C."/>
            <person name="Lipzen A."/>
            <person name="Yoshinaga Y."/>
            <person name="Schmutz J."/>
            <person name="Saski C."/>
            <person name="Vermerris W."/>
            <person name="Kresovich S."/>
        </authorList>
    </citation>
    <scope>NUCLEOTIDE SEQUENCE</scope>
</reference>
<evidence type="ECO:0000313" key="3">
    <source>
        <dbReference type="Proteomes" id="UP000807115"/>
    </source>
</evidence>
<protein>
    <recommendedName>
        <fullName evidence="1">F-box domain-containing protein</fullName>
    </recommendedName>
</protein>
<dbReference type="EMBL" id="CM027684">
    <property type="protein sequence ID" value="KAG0530800.1"/>
    <property type="molecule type" value="Genomic_DNA"/>
</dbReference>
<dbReference type="InterPro" id="IPR001810">
    <property type="entry name" value="F-box_dom"/>
</dbReference>
<sequence>MEAKRTNRDGGVSLPEDVVFEVLARLPAKTLCRFRCVCKGWCALIGNPAFVAAQRSRAGPHVVGVLHKAFPPQMLVMDMDGNVVRASEMTTMCTRTPLPTQPDLICVDEEQLSPQAGAAMVIDPAAGRAYTVFSKSDPPTPWGFTCSTSFGRATPSGAFKFIRLQEPCWHDDDGGHVVCKVATITDGGGTGPPTWRRRSAPPFVTGSGRDQKVVLNGCLYCISCKLKFGGDVHGGDDTAPSPCWNRIAAFDLESEEWKAEVINGPTLMRHHKEEELWCIALVEIKGTLAVVDAHVDNQDVTIWLLVDPEKSVWVKECRIQVPGNLILTTKLLGDVLGDKRLLLLVQRIEEETRQNKTGSHVVDSLLFYNPSTKAFTDLLRCRSDLLDIYWSFYTGSLLSCS</sequence>
<dbReference type="AlphaFoldDB" id="A0A921UH79"/>
<feature type="domain" description="F-box" evidence="1">
    <location>
        <begin position="14"/>
        <end position="54"/>
    </location>
</feature>
<dbReference type="PANTHER" id="PTHR31111">
    <property type="entry name" value="BNAA05G37150D PROTEIN-RELATED"/>
    <property type="match status" value="1"/>
</dbReference>
<dbReference type="CDD" id="cd22157">
    <property type="entry name" value="F-box_AtFBW1-like"/>
    <property type="match status" value="1"/>
</dbReference>
<accession>A0A921UH79</accession>
<dbReference type="SMART" id="SM00256">
    <property type="entry name" value="FBOX"/>
    <property type="match status" value="1"/>
</dbReference>
<dbReference type="Gene3D" id="1.20.1280.50">
    <property type="match status" value="1"/>
</dbReference>
<dbReference type="InterPro" id="IPR036047">
    <property type="entry name" value="F-box-like_dom_sf"/>
</dbReference>